<keyword evidence="1" id="KW-0479">Metal-binding</keyword>
<dbReference type="EC" id="3.4.13.19" evidence="1"/>
<sequence length="415" mass="44839">MSSSRACLAALVAPLVVLLAALALLSDDIDLSPADWLADTADSALAAAERLGIAKPRSPLDRALRLLDRHPLADGHNDIADKITGLADGAIAHLDLTRLPPPYHTDITRLRQGRVGIQAWSAYIPCPSNFTQNAHAIRLTLDRIDLLKRIAAAYPDDFELVGSAAAARRAARAGKIASLIGIEGGHQIAESLTALRMYYDLGVRYMTLTHTCHTSWADSCAPPPLHHGLTPFGADIVREMNRIGMLVDISHVSHETMRDVVNVTRAPLFVSHSSAYGLCANPRNVPDDVLLAMKKHDGIIMINFWPELISCGPTATIAQVADHIEYISKLVGPKHVGFGADFDGLTELTTGLEDVSTYPKLVAELLRRGFSDADVVAITSGNFLRVLEKTEIVARKMAKRGAKPNETNTPPRDAC</sequence>
<evidence type="ECO:0000256" key="1">
    <source>
        <dbReference type="RuleBase" id="RU341113"/>
    </source>
</evidence>
<feature type="chain" id="PRO_5044962585" description="Dipeptidase" evidence="1">
    <location>
        <begin position="24"/>
        <end position="415"/>
    </location>
</feature>
<proteinExistence type="inferred from homology"/>
<keyword evidence="1" id="KW-0482">Metalloprotease</keyword>
<keyword evidence="1" id="KW-0378">Hydrolase</keyword>
<evidence type="ECO:0000313" key="2">
    <source>
        <dbReference type="EMBL" id="KAL2913475.1"/>
    </source>
</evidence>
<organism evidence="2 3">
    <name type="scientific">Polyrhizophydium stewartii</name>
    <dbReference type="NCBI Taxonomy" id="2732419"/>
    <lineage>
        <taxon>Eukaryota</taxon>
        <taxon>Fungi</taxon>
        <taxon>Fungi incertae sedis</taxon>
        <taxon>Chytridiomycota</taxon>
        <taxon>Chytridiomycota incertae sedis</taxon>
        <taxon>Chytridiomycetes</taxon>
        <taxon>Rhizophydiales</taxon>
        <taxon>Rhizophydiales incertae sedis</taxon>
        <taxon>Polyrhizophydium</taxon>
    </lineage>
</organism>
<dbReference type="InterPro" id="IPR032466">
    <property type="entry name" value="Metal_Hydrolase"/>
</dbReference>
<comment type="similarity">
    <text evidence="1">Belongs to the metallo-dependent hydrolases superfamily. Peptidase M19 family.</text>
</comment>
<dbReference type="CDD" id="cd01301">
    <property type="entry name" value="rDP_like"/>
    <property type="match status" value="1"/>
</dbReference>
<evidence type="ECO:0000313" key="3">
    <source>
        <dbReference type="Proteomes" id="UP001527925"/>
    </source>
</evidence>
<accession>A0ABR4N1T8</accession>
<protein>
    <recommendedName>
        <fullName evidence="1">Dipeptidase</fullName>
        <ecNumber evidence="1">3.4.13.19</ecNumber>
    </recommendedName>
</protein>
<dbReference type="InterPro" id="IPR008257">
    <property type="entry name" value="Pept_M19"/>
</dbReference>
<comment type="cofactor">
    <cofactor evidence="1">
        <name>Zn(2+)</name>
        <dbReference type="ChEBI" id="CHEBI:29105"/>
    </cofactor>
</comment>
<keyword evidence="3" id="KW-1185">Reference proteome</keyword>
<dbReference type="SUPFAM" id="SSF51556">
    <property type="entry name" value="Metallo-dependent hydrolases"/>
    <property type="match status" value="1"/>
</dbReference>
<dbReference type="InterPro" id="IPR000180">
    <property type="entry name" value="Dipep_AS"/>
</dbReference>
<keyword evidence="1" id="KW-0645">Protease</keyword>
<reference evidence="2 3" key="1">
    <citation type="submission" date="2023-09" db="EMBL/GenBank/DDBJ databases">
        <title>Pangenome analysis of Batrachochytrium dendrobatidis and related Chytrids.</title>
        <authorList>
            <person name="Yacoub M.N."/>
            <person name="Stajich J.E."/>
            <person name="James T.Y."/>
        </authorList>
    </citation>
    <scope>NUCLEOTIDE SEQUENCE [LARGE SCALE GENOMIC DNA]</scope>
    <source>
        <strain evidence="2 3">JEL0888</strain>
    </source>
</reference>
<keyword evidence="1" id="KW-0862">Zinc</keyword>
<dbReference type="Gene3D" id="3.20.20.140">
    <property type="entry name" value="Metal-dependent hydrolases"/>
    <property type="match status" value="1"/>
</dbReference>
<dbReference type="Proteomes" id="UP001527925">
    <property type="component" value="Unassembled WGS sequence"/>
</dbReference>
<gene>
    <name evidence="2" type="ORF">HK105_206935</name>
</gene>
<feature type="signal peptide" evidence="1">
    <location>
        <begin position="1"/>
        <end position="23"/>
    </location>
</feature>
<dbReference type="PROSITE" id="PS00869">
    <property type="entry name" value="RENAL_DIPEPTIDASE_1"/>
    <property type="match status" value="1"/>
</dbReference>
<dbReference type="Pfam" id="PF01244">
    <property type="entry name" value="Peptidase_M19"/>
    <property type="match status" value="1"/>
</dbReference>
<dbReference type="EMBL" id="JADGIZ020000045">
    <property type="protein sequence ID" value="KAL2913475.1"/>
    <property type="molecule type" value="Genomic_DNA"/>
</dbReference>
<keyword evidence="1" id="KW-0732">Signal</keyword>
<dbReference type="PANTHER" id="PTHR10443:SF12">
    <property type="entry name" value="DIPEPTIDASE"/>
    <property type="match status" value="1"/>
</dbReference>
<comment type="catalytic activity">
    <reaction evidence="1">
        <text>an L-aminoacyl-L-amino acid + H2O = 2 an L-alpha-amino acid</text>
        <dbReference type="Rhea" id="RHEA:48940"/>
        <dbReference type="ChEBI" id="CHEBI:15377"/>
        <dbReference type="ChEBI" id="CHEBI:59869"/>
        <dbReference type="ChEBI" id="CHEBI:77460"/>
        <dbReference type="EC" id="3.4.13.19"/>
    </reaction>
</comment>
<dbReference type="PROSITE" id="PS51365">
    <property type="entry name" value="RENAL_DIPEPTIDASE_2"/>
    <property type="match status" value="1"/>
</dbReference>
<comment type="caution">
    <text evidence="2">The sequence shown here is derived from an EMBL/GenBank/DDBJ whole genome shotgun (WGS) entry which is preliminary data.</text>
</comment>
<dbReference type="PANTHER" id="PTHR10443">
    <property type="entry name" value="MICROSOMAL DIPEPTIDASE"/>
    <property type="match status" value="1"/>
</dbReference>
<name>A0ABR4N1T8_9FUNG</name>
<keyword evidence="1" id="KW-0224">Dipeptidase</keyword>